<feature type="region of interest" description="Disordered" evidence="1">
    <location>
        <begin position="90"/>
        <end position="121"/>
    </location>
</feature>
<gene>
    <name evidence="4" type="primary">LOC116295123</name>
</gene>
<organism evidence="3 4">
    <name type="scientific">Actinia tenebrosa</name>
    <name type="common">Australian red waratah sea anemone</name>
    <dbReference type="NCBI Taxonomy" id="6105"/>
    <lineage>
        <taxon>Eukaryota</taxon>
        <taxon>Metazoa</taxon>
        <taxon>Cnidaria</taxon>
        <taxon>Anthozoa</taxon>
        <taxon>Hexacorallia</taxon>
        <taxon>Actiniaria</taxon>
        <taxon>Actiniidae</taxon>
        <taxon>Actinia</taxon>
    </lineage>
</organism>
<dbReference type="InParanoid" id="A0A6P8HTI5"/>
<evidence type="ECO:0000313" key="4">
    <source>
        <dbReference type="RefSeq" id="XP_031558721.1"/>
    </source>
</evidence>
<proteinExistence type="predicted"/>
<name>A0A6P8HTI5_ACTTE</name>
<evidence type="ECO:0000256" key="2">
    <source>
        <dbReference type="SAM" id="Phobius"/>
    </source>
</evidence>
<keyword evidence="3" id="KW-1185">Reference proteome</keyword>
<dbReference type="KEGG" id="aten:116295123"/>
<evidence type="ECO:0000313" key="3">
    <source>
        <dbReference type="Proteomes" id="UP000515163"/>
    </source>
</evidence>
<accession>A0A6P8HTI5</accession>
<feature type="transmembrane region" description="Helical" evidence="2">
    <location>
        <begin position="56"/>
        <end position="83"/>
    </location>
</feature>
<dbReference type="AlphaFoldDB" id="A0A6P8HTI5"/>
<protein>
    <submittedName>
        <fullName evidence="4">Uncharacterized protein LOC116295123</fullName>
    </submittedName>
</protein>
<sequence length="309" mass="33617">MISSSTENEQQTKADIQTTKPEAYAPSTTANERDTAPTQKIGDVNDPQSKSSGSNAFPLVTVTVSLGAVLAVSVCVLVFVCCWKRRNRGHKNVKPRSETTSLPHDAMEMSPNKNQGPEDGGLTEDDQLFHQNVGESYVAYAVIHNNLTQQNQGTTASNEPAYASIEDEKMMKRSSKNDPIVAMPAATMNVENSGNSVGGKKSNTEVVYASVDKKKKNNIKNEGQEGQPWPTGQQVVYASVDKSNKSKAQAEDVVYAEVGRKDNTDKQQPQQITYAELADFTRDAPQEAVKPAPYQSAEYAVIIGQKQKS</sequence>
<keyword evidence="2" id="KW-0812">Transmembrane</keyword>
<feature type="compositionally biased region" description="Polar residues" evidence="1">
    <location>
        <begin position="1"/>
        <end position="30"/>
    </location>
</feature>
<evidence type="ECO:0000256" key="1">
    <source>
        <dbReference type="SAM" id="MobiDB-lite"/>
    </source>
</evidence>
<dbReference type="GeneID" id="116295123"/>
<feature type="compositionally biased region" description="Polar residues" evidence="1">
    <location>
        <begin position="46"/>
        <end position="55"/>
    </location>
</feature>
<dbReference type="Proteomes" id="UP000515163">
    <property type="component" value="Unplaced"/>
</dbReference>
<keyword evidence="2" id="KW-1133">Transmembrane helix</keyword>
<keyword evidence="2" id="KW-0472">Membrane</keyword>
<dbReference type="RefSeq" id="XP_031558721.1">
    <property type="nucleotide sequence ID" value="XM_031702861.1"/>
</dbReference>
<feature type="region of interest" description="Disordered" evidence="1">
    <location>
        <begin position="1"/>
        <end position="55"/>
    </location>
</feature>
<reference evidence="4" key="1">
    <citation type="submission" date="2025-08" db="UniProtKB">
        <authorList>
            <consortium name="RefSeq"/>
        </authorList>
    </citation>
    <scope>IDENTIFICATION</scope>
</reference>
<dbReference type="OrthoDB" id="2142683at2759"/>